<feature type="compositionally biased region" description="Basic and acidic residues" evidence="1">
    <location>
        <begin position="52"/>
        <end position="61"/>
    </location>
</feature>
<protein>
    <submittedName>
        <fullName evidence="2">Uncharacterized protein</fullName>
    </submittedName>
</protein>
<dbReference type="GO" id="GO:0045814">
    <property type="term" value="P:negative regulation of gene expression, epigenetic"/>
    <property type="evidence" value="ECO:0007669"/>
    <property type="project" value="InterPro"/>
</dbReference>
<dbReference type="GO" id="GO:0000792">
    <property type="term" value="C:heterochromatin"/>
    <property type="evidence" value="ECO:0007669"/>
    <property type="project" value="TreeGrafter"/>
</dbReference>
<dbReference type="PANTHER" id="PTHR16207:SF1">
    <property type="entry name" value="PROTEIN TASOR"/>
    <property type="match status" value="1"/>
</dbReference>
<name>A0A2G9RJ38_AQUCT</name>
<dbReference type="PANTHER" id="PTHR16207">
    <property type="entry name" value="SET DOMAIN-CONTAINING PROTEIN"/>
    <property type="match status" value="1"/>
</dbReference>
<dbReference type="Proteomes" id="UP000228934">
    <property type="component" value="Unassembled WGS sequence"/>
</dbReference>
<dbReference type="AlphaFoldDB" id="A0A2G9RJ38"/>
<dbReference type="InterPro" id="IPR046432">
    <property type="entry name" value="TASOR"/>
</dbReference>
<gene>
    <name evidence="2" type="ORF">AB205_0038600</name>
</gene>
<feature type="region of interest" description="Disordered" evidence="1">
    <location>
        <begin position="1"/>
        <end position="91"/>
    </location>
</feature>
<evidence type="ECO:0000313" key="2">
    <source>
        <dbReference type="EMBL" id="PIO27912.1"/>
    </source>
</evidence>
<feature type="compositionally biased region" description="Basic residues" evidence="1">
    <location>
        <begin position="74"/>
        <end position="84"/>
    </location>
</feature>
<reference evidence="3" key="1">
    <citation type="journal article" date="2017" name="Nat. Commun.">
        <title>The North American bullfrog draft genome provides insight into hormonal regulation of long noncoding RNA.</title>
        <authorList>
            <person name="Hammond S.A."/>
            <person name="Warren R.L."/>
            <person name="Vandervalk B.P."/>
            <person name="Kucuk E."/>
            <person name="Khan H."/>
            <person name="Gibb E.A."/>
            <person name="Pandoh P."/>
            <person name="Kirk H."/>
            <person name="Zhao Y."/>
            <person name="Jones M."/>
            <person name="Mungall A.J."/>
            <person name="Coope R."/>
            <person name="Pleasance S."/>
            <person name="Moore R.A."/>
            <person name="Holt R.A."/>
            <person name="Round J.M."/>
            <person name="Ohora S."/>
            <person name="Walle B.V."/>
            <person name="Veldhoen N."/>
            <person name="Helbing C.C."/>
            <person name="Birol I."/>
        </authorList>
    </citation>
    <scope>NUCLEOTIDE SEQUENCE [LARGE SCALE GENOMIC DNA]</scope>
</reference>
<evidence type="ECO:0000256" key="1">
    <source>
        <dbReference type="SAM" id="MobiDB-lite"/>
    </source>
</evidence>
<accession>A0A2G9RJ38</accession>
<proteinExistence type="predicted"/>
<dbReference type="OrthoDB" id="5960959at2759"/>
<dbReference type="EMBL" id="KV938018">
    <property type="protein sequence ID" value="PIO27912.1"/>
    <property type="molecule type" value="Genomic_DNA"/>
</dbReference>
<organism evidence="2 3">
    <name type="scientific">Aquarana catesbeiana</name>
    <name type="common">American bullfrog</name>
    <name type="synonym">Rana catesbeiana</name>
    <dbReference type="NCBI Taxonomy" id="8400"/>
    <lineage>
        <taxon>Eukaryota</taxon>
        <taxon>Metazoa</taxon>
        <taxon>Chordata</taxon>
        <taxon>Craniata</taxon>
        <taxon>Vertebrata</taxon>
        <taxon>Euteleostomi</taxon>
        <taxon>Amphibia</taxon>
        <taxon>Batrachia</taxon>
        <taxon>Anura</taxon>
        <taxon>Neobatrachia</taxon>
        <taxon>Ranoidea</taxon>
        <taxon>Ranidae</taxon>
        <taxon>Aquarana</taxon>
    </lineage>
</organism>
<dbReference type="GO" id="GO:0097355">
    <property type="term" value="P:protein localization to heterochromatin"/>
    <property type="evidence" value="ECO:0007669"/>
    <property type="project" value="TreeGrafter"/>
</dbReference>
<sequence length="163" mass="18385">MEEEKTSAARDGGGSPGTAGAEDTKTHGAAAAQNGEQAEEADTRRASFMRRHSSEPGKMEAGKTVIPTEEPPRKRFQIPRKTKKALQQLSSDSREFEELLKTLHISFLEANSKIHFTYKSAQLVHNEFLEKEFTEKRRQLKFDGRLEKELAESYGFLLVDESQ</sequence>
<dbReference type="GO" id="GO:0003682">
    <property type="term" value="F:chromatin binding"/>
    <property type="evidence" value="ECO:0007669"/>
    <property type="project" value="TreeGrafter"/>
</dbReference>
<dbReference type="GO" id="GO:0005654">
    <property type="term" value="C:nucleoplasm"/>
    <property type="evidence" value="ECO:0007669"/>
    <property type="project" value="TreeGrafter"/>
</dbReference>
<evidence type="ECO:0000313" key="3">
    <source>
        <dbReference type="Proteomes" id="UP000228934"/>
    </source>
</evidence>
<keyword evidence="3" id="KW-1185">Reference proteome</keyword>
<feature type="non-terminal residue" evidence="2">
    <location>
        <position position="163"/>
    </location>
</feature>